<proteinExistence type="predicted"/>
<protein>
    <submittedName>
        <fullName evidence="2">Uncharacterized protein</fullName>
    </submittedName>
</protein>
<sequence>MPKGVTMTRLHPLISFVIVALLVVAGVFAIQFLQPTEVINVQSQIPGLVKVNYLAPKVVLAQGAPANNKLIRLSCPWAVGPLVLPSSGGLSTNNAIGVCSPPSCPASHPNLAASMCYPTGIDIPHTVVPVQSFTIVYPPSPPLLPPPFHLINAPNGQQSPYVGGGGVVYTGMGATCKKNTASPPAGVVGPTVTWCGGSCPNPGESCQNTGAPDSPTCECKVSAVGVMDGGVVGGPDVGYSGGVTEPSGTGTDPLTETGGEGDPSTAGDIDGKQKLASVDPQLANALAFASTDAGPTPPLYTPPTWWFGTVGVCVNVCR</sequence>
<gene>
    <name evidence="2" type="ORF">IPJ89_04215</name>
</gene>
<accession>A0A7T9I246</accession>
<name>A0A7T9I246_9ARCH</name>
<reference evidence="2" key="1">
    <citation type="submission" date="2020-11" db="EMBL/GenBank/DDBJ databases">
        <title>Connecting structure to function with the recovery of over 1000 high-quality activated sludge metagenome-assembled genomes encoding full-length rRNA genes using long-read sequencing.</title>
        <authorList>
            <person name="Singleton C.M."/>
            <person name="Petriglieri F."/>
            <person name="Kristensen J.M."/>
            <person name="Kirkegaard R.H."/>
            <person name="Michaelsen T.Y."/>
            <person name="Andersen M.H."/>
            <person name="Karst S.M."/>
            <person name="Dueholm M.S."/>
            <person name="Nielsen P.H."/>
            <person name="Albertsen M."/>
        </authorList>
    </citation>
    <scope>NUCLEOTIDE SEQUENCE</scope>
    <source>
        <strain evidence="2">Fred_18-Q3-R57-64_BAT3C.431</strain>
    </source>
</reference>
<evidence type="ECO:0000256" key="1">
    <source>
        <dbReference type="SAM" id="MobiDB-lite"/>
    </source>
</evidence>
<dbReference type="Proteomes" id="UP000596004">
    <property type="component" value="Chromosome"/>
</dbReference>
<dbReference type="EMBL" id="CP064981">
    <property type="protein sequence ID" value="QQR92332.1"/>
    <property type="molecule type" value="Genomic_DNA"/>
</dbReference>
<dbReference type="AlphaFoldDB" id="A0A7T9I246"/>
<organism evidence="2">
    <name type="scientific">Candidatus Iainarchaeum sp</name>
    <dbReference type="NCBI Taxonomy" id="3101447"/>
    <lineage>
        <taxon>Archaea</taxon>
        <taxon>Candidatus Iainarchaeota</taxon>
        <taxon>Candidatus Iainarchaeia</taxon>
        <taxon>Candidatus Iainarchaeales</taxon>
        <taxon>Candidatus Iainarchaeaceae</taxon>
        <taxon>Candidatus Iainarchaeum</taxon>
    </lineage>
</organism>
<feature type="region of interest" description="Disordered" evidence="1">
    <location>
        <begin position="240"/>
        <end position="271"/>
    </location>
</feature>
<evidence type="ECO:0000313" key="2">
    <source>
        <dbReference type="EMBL" id="QQR92332.1"/>
    </source>
</evidence>